<evidence type="ECO:0000256" key="1">
    <source>
        <dbReference type="ARBA" id="ARBA00022801"/>
    </source>
</evidence>
<comment type="caution">
    <text evidence="6">The sequence shown here is derived from an EMBL/GenBank/DDBJ whole genome shotgun (WGS) entry which is preliminary data.</text>
</comment>
<dbReference type="InterPro" id="IPR029058">
    <property type="entry name" value="AB_hydrolase_fold"/>
</dbReference>
<dbReference type="InterPro" id="IPR041127">
    <property type="entry name" value="PET_hydrolase/cutinase-like"/>
</dbReference>
<feature type="chain" id="PRO_5045942825" description="PET hydrolase/cutinase-like domain-containing protein" evidence="4">
    <location>
        <begin position="39"/>
        <end position="373"/>
    </location>
</feature>
<feature type="domain" description="PET hydrolase/cutinase-like" evidence="5">
    <location>
        <begin position="95"/>
        <end position="202"/>
    </location>
</feature>
<evidence type="ECO:0000256" key="3">
    <source>
        <dbReference type="ARBA" id="ARBA00023098"/>
    </source>
</evidence>
<evidence type="ECO:0000256" key="2">
    <source>
        <dbReference type="ARBA" id="ARBA00022963"/>
    </source>
</evidence>
<keyword evidence="3" id="KW-0443">Lipid metabolism</keyword>
<dbReference type="PANTHER" id="PTHR10272:SF0">
    <property type="entry name" value="PLATELET-ACTIVATING FACTOR ACETYLHYDROLASE"/>
    <property type="match status" value="1"/>
</dbReference>
<accession>A0ABP2RMB5</accession>
<dbReference type="Proteomes" id="UP000017668">
    <property type="component" value="Unassembled WGS sequence"/>
</dbReference>
<dbReference type="SUPFAM" id="SSF53474">
    <property type="entry name" value="alpha/beta-Hydrolases"/>
    <property type="match status" value="1"/>
</dbReference>
<sequence>MAAQIEPRSSQKHEVFMRPVTTIATMLFSAFVTQPVFAADAVGISETTVHSPARGKDLALTVWYPSDGKGTQAPSGEDRIFQGTPVFKDGAVKTGRLPLVLLSHGSGSRVSGMAWIAAKLASEGFIVAGTNHPGTTSGDSTPADTPKIWERTDDLSTIITVMTAEGKWSNAIDTKRIGVLGFSLGGSAAMEIVGARADLDAYARYCEDYSSMMDCQWFAGGRGYLNGEPVSVPKLDIRTLDKAHFEQQNRDPRIRSAVLVDPGLALAFKPESLKAIDIPLTFINLGSKGKIPPAVLADKLADDVPGATYLRVDDANHFSFLPLCKPDADAFLKSIGERDPICEPAGPRDRADIHAQLETMILTAFNRTLKPGQ</sequence>
<proteinExistence type="predicted"/>
<dbReference type="PANTHER" id="PTHR10272">
    <property type="entry name" value="PLATELET-ACTIVATING FACTOR ACETYLHYDROLASE"/>
    <property type="match status" value="1"/>
</dbReference>
<dbReference type="Pfam" id="PF12740">
    <property type="entry name" value="PETase"/>
    <property type="match status" value="1"/>
</dbReference>
<dbReference type="PIRSF" id="PIRSF031982">
    <property type="entry name" value="UCP031982_abhydr"/>
    <property type="match status" value="1"/>
</dbReference>
<name>A0ABP2RMB5_RHILU</name>
<dbReference type="EMBL" id="AMQQ01000030">
    <property type="protein sequence ID" value="EKJ94155.1"/>
    <property type="molecule type" value="Genomic_DNA"/>
</dbReference>
<reference evidence="6 7" key="1">
    <citation type="journal article" date="2013" name="Genome Announc.">
        <title>Genome Sequence of Rhizobium lupini HPC(L) Isolated from Saline Desert Soil, Kutch (Gujarat).</title>
        <authorList>
            <person name="Agarwal L."/>
            <person name="Purohit H.J."/>
        </authorList>
    </citation>
    <scope>NUCLEOTIDE SEQUENCE [LARGE SCALE GENOMIC DNA]</scope>
    <source>
        <strain evidence="7">HPC(L)</strain>
    </source>
</reference>
<evidence type="ECO:0000259" key="5">
    <source>
        <dbReference type="Pfam" id="PF12740"/>
    </source>
</evidence>
<dbReference type="InterPro" id="IPR016986">
    <property type="entry name" value="UCP031982_abhydr"/>
</dbReference>
<evidence type="ECO:0000313" key="7">
    <source>
        <dbReference type="Proteomes" id="UP000017668"/>
    </source>
</evidence>
<dbReference type="Gene3D" id="3.40.50.1820">
    <property type="entry name" value="alpha/beta hydrolase"/>
    <property type="match status" value="1"/>
</dbReference>
<organism evidence="6 7">
    <name type="scientific">Bradyrhizobium lupini HPC(L)</name>
    <dbReference type="NCBI Taxonomy" id="1229491"/>
    <lineage>
        <taxon>Bacteria</taxon>
        <taxon>Pseudomonadati</taxon>
        <taxon>Pseudomonadota</taxon>
        <taxon>Alphaproteobacteria</taxon>
        <taxon>Hyphomicrobiales</taxon>
        <taxon>Nitrobacteraceae</taxon>
        <taxon>Bradyrhizobium</taxon>
    </lineage>
</organism>
<evidence type="ECO:0000256" key="4">
    <source>
        <dbReference type="SAM" id="SignalP"/>
    </source>
</evidence>
<keyword evidence="1" id="KW-0378">Hydrolase</keyword>
<keyword evidence="2" id="KW-0442">Lipid degradation</keyword>
<protein>
    <recommendedName>
        <fullName evidence="5">PET hydrolase/cutinase-like domain-containing protein</fullName>
    </recommendedName>
</protein>
<gene>
    <name evidence="6" type="ORF">C241_19976</name>
</gene>
<feature type="signal peptide" evidence="4">
    <location>
        <begin position="1"/>
        <end position="38"/>
    </location>
</feature>
<evidence type="ECO:0000313" key="6">
    <source>
        <dbReference type="EMBL" id="EKJ94155.1"/>
    </source>
</evidence>
<keyword evidence="7" id="KW-1185">Reference proteome</keyword>
<keyword evidence="4" id="KW-0732">Signal</keyword>